<reference evidence="5" key="1">
    <citation type="journal article" date="2014" name="Int. J. Syst. Evol. Microbiol.">
        <title>Complete genome sequence of Corynebacterium casei LMG S-19264T (=DSM 44701T), isolated from a smear-ripened cheese.</title>
        <authorList>
            <consortium name="US DOE Joint Genome Institute (JGI-PGF)"/>
            <person name="Walter F."/>
            <person name="Albersmeier A."/>
            <person name="Kalinowski J."/>
            <person name="Ruckert C."/>
        </authorList>
    </citation>
    <scope>NUCLEOTIDE SEQUENCE</scope>
    <source>
        <strain evidence="5">JCM 4633</strain>
    </source>
</reference>
<keyword evidence="1" id="KW-0732">Signal</keyword>
<evidence type="ECO:0000313" key="6">
    <source>
        <dbReference type="Proteomes" id="UP000646244"/>
    </source>
</evidence>
<gene>
    <name evidence="5" type="ORF">GCM10010507_52610</name>
</gene>
<dbReference type="Proteomes" id="UP000646244">
    <property type="component" value="Unassembled WGS sequence"/>
</dbReference>
<dbReference type="AlphaFoldDB" id="A0A918WQV3"/>
<comment type="caution">
    <text evidence="5">The sequence shown here is derived from an EMBL/GenBank/DDBJ whole genome shotgun (WGS) entry which is preliminary data.</text>
</comment>
<dbReference type="InterPro" id="IPR008929">
    <property type="entry name" value="Chondroitin_lyas"/>
</dbReference>
<evidence type="ECO:0000256" key="2">
    <source>
        <dbReference type="ARBA" id="ARBA00023239"/>
    </source>
</evidence>
<dbReference type="GO" id="GO:0016829">
    <property type="term" value="F:lyase activity"/>
    <property type="evidence" value="ECO:0007669"/>
    <property type="project" value="UniProtKB-KW"/>
</dbReference>
<keyword evidence="2" id="KW-0456">Lyase</keyword>
<evidence type="ECO:0000256" key="1">
    <source>
        <dbReference type="ARBA" id="ARBA00022729"/>
    </source>
</evidence>
<name>A0A918WQV3_STRCJ</name>
<dbReference type="Gene3D" id="1.50.10.100">
    <property type="entry name" value="Chondroitin AC/alginate lyase"/>
    <property type="match status" value="1"/>
</dbReference>
<reference evidence="5" key="2">
    <citation type="submission" date="2020-09" db="EMBL/GenBank/DDBJ databases">
        <authorList>
            <person name="Sun Q."/>
            <person name="Ohkuma M."/>
        </authorList>
    </citation>
    <scope>NUCLEOTIDE SEQUENCE</scope>
    <source>
        <strain evidence="5">JCM 4633</strain>
    </source>
</reference>
<dbReference type="Pfam" id="PF05426">
    <property type="entry name" value="Alginate_lyase"/>
    <property type="match status" value="1"/>
</dbReference>
<feature type="domain" description="Alginate lyase" evidence="4">
    <location>
        <begin position="153"/>
        <end position="375"/>
    </location>
</feature>
<sequence length="447" mass="49054">MAGTHRRCDVPAARRRATGRAAACRTGVRPWTYPTALFLTVLVTVLLLPLLPDAAAVPAGTTARPAATRPAPGPGRRAVAGRRFTHPGVLLSRAQLDAVRERAAGGAEPWRSAYRAMRTDRYGSLSYTPRPTAVVRCPPGSRPGRGCVEERQDALAAYTHALLWYITGDRAHADKAVQIMDAWSAVVDDHTEGNAALQAAWAGSSWARAGEIVRSTYDDWPRSRVRRFATMLRTVYLPRVTADVADYNGNWDLTMTDAAMGIAVFLDDADAFDEAVVRFRARVPAYFYVRDDGPLPQRPPHSRIGSASDLRTYWFDQRRFVDGIAQETCRNFRHVGYALAATGHIAETAWHQGLDLYAEAGERLRAALTFHAGYQLGDTVPSWLCGGRLSTAMGADTEVLLNHFVHRDGAALPDARQVAERQRRHGDMGTDDLFVAWETLTHAGNPG</sequence>
<proteinExistence type="predicted"/>
<feature type="region of interest" description="Disordered" evidence="3">
    <location>
        <begin position="59"/>
        <end position="79"/>
    </location>
</feature>
<evidence type="ECO:0000259" key="4">
    <source>
        <dbReference type="Pfam" id="PF05426"/>
    </source>
</evidence>
<feature type="compositionally biased region" description="Low complexity" evidence="3">
    <location>
        <begin position="59"/>
        <end position="78"/>
    </location>
</feature>
<dbReference type="GO" id="GO:0042597">
    <property type="term" value="C:periplasmic space"/>
    <property type="evidence" value="ECO:0007669"/>
    <property type="project" value="InterPro"/>
</dbReference>
<protein>
    <recommendedName>
        <fullName evidence="4">Alginate lyase domain-containing protein</fullName>
    </recommendedName>
</protein>
<dbReference type="EMBL" id="BMVB01000024">
    <property type="protein sequence ID" value="GHC67900.1"/>
    <property type="molecule type" value="Genomic_DNA"/>
</dbReference>
<dbReference type="SUPFAM" id="SSF48230">
    <property type="entry name" value="Chondroitin AC/alginate lyase"/>
    <property type="match status" value="1"/>
</dbReference>
<evidence type="ECO:0000256" key="3">
    <source>
        <dbReference type="SAM" id="MobiDB-lite"/>
    </source>
</evidence>
<evidence type="ECO:0000313" key="5">
    <source>
        <dbReference type="EMBL" id="GHC67900.1"/>
    </source>
</evidence>
<accession>A0A918WQV3</accession>
<dbReference type="InterPro" id="IPR008397">
    <property type="entry name" value="Alginate_lyase_dom"/>
</dbReference>
<organism evidence="5 6">
    <name type="scientific">Streptomyces cinnamoneus</name>
    <name type="common">Streptoverticillium cinnamoneum</name>
    <dbReference type="NCBI Taxonomy" id="53446"/>
    <lineage>
        <taxon>Bacteria</taxon>
        <taxon>Bacillati</taxon>
        <taxon>Actinomycetota</taxon>
        <taxon>Actinomycetes</taxon>
        <taxon>Kitasatosporales</taxon>
        <taxon>Streptomycetaceae</taxon>
        <taxon>Streptomyces</taxon>
        <taxon>Streptomyces cinnamoneus group</taxon>
    </lineage>
</organism>